<dbReference type="RefSeq" id="WP_080712886.1">
    <property type="nucleotide sequence ID" value="NZ_CBCPHX010000010.1"/>
</dbReference>
<dbReference type="EMBL" id="CP023483">
    <property type="protein sequence ID" value="ATF26637.1"/>
    <property type="molecule type" value="Genomic_DNA"/>
</dbReference>
<evidence type="ECO:0000313" key="3">
    <source>
        <dbReference type="EMBL" id="SPP26761.1"/>
    </source>
</evidence>
<dbReference type="EMBL" id="OUNC01000003">
    <property type="protein sequence ID" value="SPP26761.1"/>
    <property type="molecule type" value="Genomic_DNA"/>
</dbReference>
<gene>
    <name evidence="3" type="ORF">BTBSAS_110110</name>
    <name evidence="2" type="ORF">CNY62_09700</name>
</gene>
<evidence type="ECO:0000313" key="4">
    <source>
        <dbReference type="Proteomes" id="UP000243591"/>
    </source>
</evidence>
<dbReference type="GeneID" id="66536648"/>
<keyword evidence="1" id="KW-0472">Membrane</keyword>
<dbReference type="Pfam" id="PF10112">
    <property type="entry name" value="Halogen_Hydrol"/>
    <property type="match status" value="1"/>
</dbReference>
<evidence type="ECO:0000313" key="5">
    <source>
        <dbReference type="Proteomes" id="UP000270190"/>
    </source>
</evidence>
<sequence>MKTIINVIRFSLRTWYILTFFIIMLIVNRGEHILASIIITLLIGGLAYFFTNKTKATQTNQAHGLTRKEMRYISSNLTEARKKIIKLQKVAYRNKTIPCLKGKDSSIKITKQIYGIVNQDPKRFFTTEAFFFSHLDSMVELVSRYDFLVSQPFKDEKMTNTLVETEKMILEMDTVIRDDLFALLNKDVETLDYEVEVARHAVKNKQNSK</sequence>
<dbReference type="STRING" id="2756.BFR44_11095"/>
<proteinExistence type="predicted"/>
<dbReference type="Proteomes" id="UP000270190">
    <property type="component" value="Unassembled WGS sequence"/>
</dbReference>
<feature type="transmembrane region" description="Helical" evidence="1">
    <location>
        <begin position="7"/>
        <end position="27"/>
    </location>
</feature>
<evidence type="ECO:0000313" key="2">
    <source>
        <dbReference type="EMBL" id="ATF26637.1"/>
    </source>
</evidence>
<feature type="transmembrane region" description="Helical" evidence="1">
    <location>
        <begin position="33"/>
        <end position="51"/>
    </location>
</feature>
<name>A0A291BZH7_BROTH</name>
<dbReference type="AlphaFoldDB" id="A0A291BZH7"/>
<dbReference type="KEGG" id="bths:CNY62_09700"/>
<organism evidence="2 4">
    <name type="scientific">Brochothrix thermosphacta</name>
    <name type="common">Microbacterium thermosphactum</name>
    <dbReference type="NCBI Taxonomy" id="2756"/>
    <lineage>
        <taxon>Bacteria</taxon>
        <taxon>Bacillati</taxon>
        <taxon>Bacillota</taxon>
        <taxon>Bacilli</taxon>
        <taxon>Bacillales</taxon>
        <taxon>Listeriaceae</taxon>
        <taxon>Brochothrix</taxon>
    </lineage>
</organism>
<reference evidence="2 4" key="1">
    <citation type="submission" date="2017-09" db="EMBL/GenBank/DDBJ databases">
        <title>Complete Genome Sequences of Two Strains of the Meat Spoilage Bacterium Brochothrix thermosphacta Isolated from Ground Chicken.</title>
        <authorList>
            <person name="Paoli G.C."/>
            <person name="Wijey C."/>
            <person name="Chen C.-Y."/>
            <person name="Nguyen L."/>
            <person name="Yan X."/>
            <person name="Irwin P.L."/>
        </authorList>
    </citation>
    <scope>NUCLEOTIDE SEQUENCE [LARGE SCALE GENOMIC DNA]</scope>
    <source>
        <strain evidence="2 4">BI</strain>
    </source>
</reference>
<keyword evidence="1" id="KW-0812">Transmembrane</keyword>
<dbReference type="OrthoDB" id="2081028at2"/>
<dbReference type="InterPro" id="IPR018770">
    <property type="entry name" value="ChloroindolylP_hydrolase"/>
</dbReference>
<reference evidence="5" key="3">
    <citation type="submission" date="2018-04" db="EMBL/GenBank/DDBJ databases">
        <authorList>
            <person name="Illikoud N."/>
        </authorList>
    </citation>
    <scope>NUCLEOTIDE SEQUENCE [LARGE SCALE GENOMIC DNA]</scope>
</reference>
<accession>A0A291BZH7</accession>
<keyword evidence="4" id="KW-1185">Reference proteome</keyword>
<dbReference type="Proteomes" id="UP000243591">
    <property type="component" value="Chromosome"/>
</dbReference>
<evidence type="ECO:0000256" key="1">
    <source>
        <dbReference type="SAM" id="Phobius"/>
    </source>
</evidence>
<keyword evidence="1" id="KW-1133">Transmembrane helix</keyword>
<protein>
    <submittedName>
        <fullName evidence="2">5-bromo-4-chloroindolyl phosphate hydrolysis protein</fullName>
    </submittedName>
    <submittedName>
        <fullName evidence="3">Putative phosphatase XpaC</fullName>
    </submittedName>
</protein>
<reference evidence="3" key="2">
    <citation type="submission" date="2018-04" db="EMBL/GenBank/DDBJ databases">
        <authorList>
            <person name="Go L.Y."/>
            <person name="Mitchell J.A."/>
        </authorList>
    </citation>
    <scope>NUCLEOTIDE SEQUENCE</scope>
    <source>
        <strain evidence="3">BSAS1 3</strain>
    </source>
</reference>